<protein>
    <submittedName>
        <fullName evidence="7">High-affinity iron transporter</fullName>
    </submittedName>
</protein>
<evidence type="ECO:0000313" key="8">
    <source>
        <dbReference type="Proteomes" id="UP000198638"/>
    </source>
</evidence>
<feature type="transmembrane region" description="Helical" evidence="6">
    <location>
        <begin position="38"/>
        <end position="60"/>
    </location>
</feature>
<comment type="similarity">
    <text evidence="2">Belongs to the oxidase-dependent Fe transporter (OFeT) (TC 9.A.10.1) family.</text>
</comment>
<accession>A0A1H4HVE0</accession>
<gene>
    <name evidence="7" type="ORF">SAMN05192564_1179</name>
</gene>
<dbReference type="GO" id="GO:0015093">
    <property type="term" value="F:ferrous iron transmembrane transporter activity"/>
    <property type="evidence" value="ECO:0007669"/>
    <property type="project" value="TreeGrafter"/>
</dbReference>
<feature type="transmembrane region" description="Helical" evidence="6">
    <location>
        <begin position="72"/>
        <end position="93"/>
    </location>
</feature>
<organism evidence="7 8">
    <name type="scientific">Paraburkholderia sartisoli</name>
    <dbReference type="NCBI Taxonomy" id="83784"/>
    <lineage>
        <taxon>Bacteria</taxon>
        <taxon>Pseudomonadati</taxon>
        <taxon>Pseudomonadota</taxon>
        <taxon>Betaproteobacteria</taxon>
        <taxon>Burkholderiales</taxon>
        <taxon>Burkholderiaceae</taxon>
        <taxon>Paraburkholderia</taxon>
    </lineage>
</organism>
<dbReference type="STRING" id="83784.SAMN05192564_1179"/>
<dbReference type="AlphaFoldDB" id="A0A1H4HVE0"/>
<dbReference type="PANTHER" id="PTHR31632">
    <property type="entry name" value="IRON TRANSPORTER FTH1"/>
    <property type="match status" value="1"/>
</dbReference>
<evidence type="ECO:0000313" key="7">
    <source>
        <dbReference type="EMBL" id="SEB25042.1"/>
    </source>
</evidence>
<keyword evidence="5 6" id="KW-0472">Membrane</keyword>
<dbReference type="Pfam" id="PF03239">
    <property type="entry name" value="FTR1"/>
    <property type="match status" value="1"/>
</dbReference>
<keyword evidence="8" id="KW-1185">Reference proteome</keyword>
<evidence type="ECO:0000256" key="5">
    <source>
        <dbReference type="ARBA" id="ARBA00023136"/>
    </source>
</evidence>
<dbReference type="InterPro" id="IPR004923">
    <property type="entry name" value="FTR1/Fip1/EfeU"/>
</dbReference>
<dbReference type="PANTHER" id="PTHR31632:SF2">
    <property type="entry name" value="PLASMA MEMBRANE IRON PERMEASE"/>
    <property type="match status" value="1"/>
</dbReference>
<evidence type="ECO:0000256" key="6">
    <source>
        <dbReference type="SAM" id="Phobius"/>
    </source>
</evidence>
<sequence>MGQVLFIVWRESVEALLVVGILYAWLKNGDESARRGLPYLWAGVAAGLLAAVGLGAALVGFTEVLSGDAQDYFQTAMVLVACVLIVQMVLWMKQHGRTLKRDMEKSLAKTTQDANWWGVAVLVALAIAREGSETVIFLYGLGFGQSGHVDASQYLAVAIGLALAFLTFYLLQLGGKIFSWRLFFRVTEIMLLFLGAGLFQTGVDKLIDKEILPTLVDQAWNTSALLDDSSTFGSLVATLTGYRAHPALMNLVAYAVYWAVVWLLVRRASRAPAQRTAGRAA</sequence>
<keyword evidence="4 6" id="KW-1133">Transmembrane helix</keyword>
<proteinExistence type="inferred from homology"/>
<feature type="transmembrane region" description="Helical" evidence="6">
    <location>
        <begin position="183"/>
        <end position="203"/>
    </location>
</feature>
<comment type="subcellular location">
    <subcellularLocation>
        <location evidence="1">Membrane</location>
        <topology evidence="1">Multi-pass membrane protein</topology>
    </subcellularLocation>
</comment>
<evidence type="ECO:0000256" key="4">
    <source>
        <dbReference type="ARBA" id="ARBA00022989"/>
    </source>
</evidence>
<dbReference type="EMBL" id="FNRQ01000017">
    <property type="protein sequence ID" value="SEB25042.1"/>
    <property type="molecule type" value="Genomic_DNA"/>
</dbReference>
<dbReference type="OrthoDB" id="5294331at2"/>
<evidence type="ECO:0000256" key="3">
    <source>
        <dbReference type="ARBA" id="ARBA00022692"/>
    </source>
</evidence>
<evidence type="ECO:0000256" key="2">
    <source>
        <dbReference type="ARBA" id="ARBA00008333"/>
    </source>
</evidence>
<dbReference type="RefSeq" id="WP_090538322.1">
    <property type="nucleotide sequence ID" value="NZ_FNRQ01000017.1"/>
</dbReference>
<feature type="transmembrane region" description="Helical" evidence="6">
    <location>
        <begin position="114"/>
        <end position="131"/>
    </location>
</feature>
<keyword evidence="3 6" id="KW-0812">Transmembrane</keyword>
<feature type="transmembrane region" description="Helical" evidence="6">
    <location>
        <begin position="6"/>
        <end position="26"/>
    </location>
</feature>
<reference evidence="8" key="1">
    <citation type="submission" date="2016-10" db="EMBL/GenBank/DDBJ databases">
        <authorList>
            <person name="Varghese N."/>
            <person name="Submissions S."/>
        </authorList>
    </citation>
    <scope>NUCLEOTIDE SEQUENCE [LARGE SCALE GENOMIC DNA]</scope>
    <source>
        <strain evidence="8">LMG 24000</strain>
    </source>
</reference>
<dbReference type="Proteomes" id="UP000198638">
    <property type="component" value="Unassembled WGS sequence"/>
</dbReference>
<evidence type="ECO:0000256" key="1">
    <source>
        <dbReference type="ARBA" id="ARBA00004141"/>
    </source>
</evidence>
<feature type="transmembrane region" description="Helical" evidence="6">
    <location>
        <begin position="151"/>
        <end position="171"/>
    </location>
</feature>
<feature type="transmembrane region" description="Helical" evidence="6">
    <location>
        <begin position="247"/>
        <end position="265"/>
    </location>
</feature>
<dbReference type="GO" id="GO:0033573">
    <property type="term" value="C:high-affinity iron permease complex"/>
    <property type="evidence" value="ECO:0007669"/>
    <property type="project" value="InterPro"/>
</dbReference>
<name>A0A1H4HVE0_9BURK</name>